<dbReference type="GO" id="GO:0046685">
    <property type="term" value="P:response to arsenic-containing substance"/>
    <property type="evidence" value="ECO:0007669"/>
    <property type="project" value="UniProtKB-KW"/>
</dbReference>
<reference evidence="3" key="1">
    <citation type="submission" date="2021-01" db="EMBL/GenBank/DDBJ databases">
        <authorList>
            <person name="Corre E."/>
            <person name="Pelletier E."/>
            <person name="Niang G."/>
            <person name="Scheremetjew M."/>
            <person name="Finn R."/>
            <person name="Kale V."/>
            <person name="Holt S."/>
            <person name="Cochrane G."/>
            <person name="Meng A."/>
            <person name="Brown T."/>
            <person name="Cohen L."/>
        </authorList>
    </citation>
    <scope>NUCLEOTIDE SEQUENCE</scope>
    <source>
        <strain evidence="3">CCMP1413</strain>
    </source>
</reference>
<organism evidence="3">
    <name type="scientific">Prasinoderma coloniale</name>
    <dbReference type="NCBI Taxonomy" id="156133"/>
    <lineage>
        <taxon>Eukaryota</taxon>
        <taxon>Viridiplantae</taxon>
        <taxon>Prasinodermophyta</taxon>
        <taxon>Prasinodermophyceae</taxon>
        <taxon>Prasinodermales</taxon>
        <taxon>Prasinodermaceae</taxon>
        <taxon>Prasinoderma</taxon>
    </lineage>
</organism>
<name>A0A7R9XY91_9VIRI</name>
<dbReference type="Pfam" id="PF01451">
    <property type="entry name" value="LMWPc"/>
    <property type="match status" value="1"/>
</dbReference>
<evidence type="ECO:0000256" key="1">
    <source>
        <dbReference type="ARBA" id="ARBA00022849"/>
    </source>
</evidence>
<protein>
    <recommendedName>
        <fullName evidence="2">Phosphotyrosine protein phosphatase I domain-containing protein</fullName>
    </recommendedName>
</protein>
<evidence type="ECO:0000259" key="2">
    <source>
        <dbReference type="SMART" id="SM00226"/>
    </source>
</evidence>
<dbReference type="PANTHER" id="PTHR43428">
    <property type="entry name" value="ARSENATE REDUCTASE"/>
    <property type="match status" value="1"/>
</dbReference>
<dbReference type="PANTHER" id="PTHR43428:SF1">
    <property type="entry name" value="ARSENATE REDUCTASE"/>
    <property type="match status" value="1"/>
</dbReference>
<dbReference type="SMART" id="SM00226">
    <property type="entry name" value="LMWPc"/>
    <property type="match status" value="1"/>
</dbReference>
<gene>
    <name evidence="3" type="ORF">PCOL08062_LOCUS3650</name>
</gene>
<evidence type="ECO:0000313" key="3">
    <source>
        <dbReference type="EMBL" id="CAD8234577.1"/>
    </source>
</evidence>
<accession>A0A7R9XY91</accession>
<proteinExistence type="predicted"/>
<dbReference type="AlphaFoldDB" id="A0A7R9XY91"/>
<dbReference type="InterPro" id="IPR023485">
    <property type="entry name" value="Ptyr_pPase"/>
</dbReference>
<dbReference type="Gene3D" id="3.40.50.2300">
    <property type="match status" value="1"/>
</dbReference>
<keyword evidence="1" id="KW-0059">Arsenical resistance</keyword>
<sequence length="134" mass="14308">MSTKEGEPVKRVLFVCGHNAGRSIAAEAICRTKRSDLVVASCGTYPSGKINPVMSAALSERGYSLDGLRSKAHDDPAIGGYDQWDLLVTMGCMDGQCPWAPGLRSVDWGLPDPAKDASVVPSVIESIEKNVMEI</sequence>
<dbReference type="SUPFAM" id="SSF52788">
    <property type="entry name" value="Phosphotyrosine protein phosphatases I"/>
    <property type="match status" value="1"/>
</dbReference>
<dbReference type="InterPro" id="IPR036196">
    <property type="entry name" value="Ptyr_pPase_sf"/>
</dbReference>
<feature type="domain" description="Phosphotyrosine protein phosphatase I" evidence="2">
    <location>
        <begin position="10"/>
        <end position="134"/>
    </location>
</feature>
<dbReference type="EMBL" id="HBDZ01004755">
    <property type="protein sequence ID" value="CAD8234577.1"/>
    <property type="molecule type" value="Transcribed_RNA"/>
</dbReference>